<gene>
    <name evidence="1" type="ORF">ACEZ3G_01010</name>
</gene>
<reference evidence="1" key="1">
    <citation type="submission" date="2024-09" db="EMBL/GenBank/DDBJ databases">
        <authorList>
            <person name="Liu J."/>
        </authorList>
    </citation>
    <scope>NUCLEOTIDE SEQUENCE</scope>
    <source>
        <strain evidence="1">NBU2967</strain>
    </source>
</reference>
<evidence type="ECO:0000313" key="2">
    <source>
        <dbReference type="Proteomes" id="UP001595191"/>
    </source>
</evidence>
<comment type="caution">
    <text evidence="1">The sequence shown here is derived from an EMBL/GenBank/DDBJ whole genome shotgun (WGS) entry which is preliminary data.</text>
</comment>
<dbReference type="Proteomes" id="UP001595191">
    <property type="component" value="Unassembled WGS sequence"/>
</dbReference>
<dbReference type="EMBL" id="JBHFPV010000001">
    <property type="protein sequence ID" value="MFH6602039.1"/>
    <property type="molecule type" value="Genomic_DNA"/>
</dbReference>
<sequence>MNLIDTSHKPLFFKSKFGTPLRIYTTTFSKDLFTVFIFSIIALVLGVLFIYNSTFDKTSETWIPPLLITFGLLIPIYIYVGNRFRYIALFEKGVVIKKRFRVYEIFYRDIKKIKLVNAVPYKNLFKSNINKDYAFDVFLSNSDIISYGISERLYKSISWPRIYYGVRVIEIQNLVDTINIKINNTSNDNAPYEKP</sequence>
<proteinExistence type="predicted"/>
<evidence type="ECO:0000313" key="1">
    <source>
        <dbReference type="EMBL" id="MFH6602039.1"/>
    </source>
</evidence>
<name>A0ACC7LGE0_9FLAO</name>
<accession>A0ACC7LGE0</accession>
<protein>
    <submittedName>
        <fullName evidence="1">Uncharacterized protein</fullName>
    </submittedName>
</protein>
<organism evidence="1 2">
    <name type="scientific">Meishania litoralis</name>
    <dbReference type="NCBI Taxonomy" id="3434685"/>
    <lineage>
        <taxon>Bacteria</taxon>
        <taxon>Pseudomonadati</taxon>
        <taxon>Bacteroidota</taxon>
        <taxon>Flavobacteriia</taxon>
        <taxon>Flavobacteriales</taxon>
        <taxon>Flavobacteriaceae</taxon>
        <taxon>Meishania</taxon>
    </lineage>
</organism>
<keyword evidence="2" id="KW-1185">Reference proteome</keyword>